<organism evidence="1 2">
    <name type="scientific">Plectus sambesii</name>
    <dbReference type="NCBI Taxonomy" id="2011161"/>
    <lineage>
        <taxon>Eukaryota</taxon>
        <taxon>Metazoa</taxon>
        <taxon>Ecdysozoa</taxon>
        <taxon>Nematoda</taxon>
        <taxon>Chromadorea</taxon>
        <taxon>Plectida</taxon>
        <taxon>Plectina</taxon>
        <taxon>Plectoidea</taxon>
        <taxon>Plectidae</taxon>
        <taxon>Plectus</taxon>
    </lineage>
</organism>
<accession>A0A914WLN9</accession>
<sequence>MWRFDGLRPIVSSEGDVIMLHTGKYAYAPSLEYLPVNLEKMQMKEMFAGEFLFVTRSALSAQILKWAVLCSLKPECIEPKGAARHCWWVGEYDRWYEFSEAKEKGERMKGTVSMKWSRKMKVVRPSRYA</sequence>
<keyword evidence="1" id="KW-1185">Reference proteome</keyword>
<evidence type="ECO:0000313" key="1">
    <source>
        <dbReference type="Proteomes" id="UP000887566"/>
    </source>
</evidence>
<dbReference type="PANTHER" id="PTHR31389">
    <property type="entry name" value="LD39211P"/>
    <property type="match status" value="1"/>
</dbReference>
<dbReference type="WBParaSite" id="PSAMB.scaffold465size50227.g5987.t1">
    <property type="protein sequence ID" value="PSAMB.scaffold465size50227.g5987.t1"/>
    <property type="gene ID" value="PSAMB.scaffold465size50227.g5987"/>
</dbReference>
<name>A0A914WLN9_9BILA</name>
<dbReference type="AlphaFoldDB" id="A0A914WLN9"/>
<dbReference type="PANTHER" id="PTHR31389:SF4">
    <property type="entry name" value="LD39211P"/>
    <property type="match status" value="1"/>
</dbReference>
<evidence type="ECO:0000313" key="2">
    <source>
        <dbReference type="WBParaSite" id="PSAMB.scaffold465size50227.g5987.t1"/>
    </source>
</evidence>
<protein>
    <submittedName>
        <fullName evidence="2">Uncharacterized protein</fullName>
    </submittedName>
</protein>
<proteinExistence type="predicted"/>
<dbReference type="Proteomes" id="UP000887566">
    <property type="component" value="Unplaced"/>
</dbReference>
<reference evidence="2" key="1">
    <citation type="submission" date="2022-11" db="UniProtKB">
        <authorList>
            <consortium name="WormBaseParasite"/>
        </authorList>
    </citation>
    <scope>IDENTIFICATION</scope>
</reference>